<accession>A0A158L3A1</accession>
<proteinExistence type="predicted"/>
<feature type="domain" description="Stress-response A/B barrel" evidence="1">
    <location>
        <begin position="2"/>
        <end position="96"/>
    </location>
</feature>
<sequence>MIRHIVMWQVRGDTPAERLAASNFIKERFESLRGRIPGMHHLEVGLGHSFDCACDAVLVTEFDSQEALDGYAFHPDHLRVRNELGDLRTARFQVDYEAYPDANPNHPAEHSYAKA</sequence>
<gene>
    <name evidence="2" type="ORF">AWB74_08293</name>
</gene>
<dbReference type="Proteomes" id="UP000055019">
    <property type="component" value="Unassembled WGS sequence"/>
</dbReference>
<reference evidence="2" key="1">
    <citation type="submission" date="2016-01" db="EMBL/GenBank/DDBJ databases">
        <authorList>
            <person name="Peeters C."/>
        </authorList>
    </citation>
    <scope>NUCLEOTIDE SEQUENCE [LARGE SCALE GENOMIC DNA]</scope>
    <source>
        <strain evidence="2">LMG 29317</strain>
    </source>
</reference>
<dbReference type="SMART" id="SM00886">
    <property type="entry name" value="Dabb"/>
    <property type="match status" value="1"/>
</dbReference>
<organism evidence="2 3">
    <name type="scientific">Caballeronia arvi</name>
    <dbReference type="NCBI Taxonomy" id="1777135"/>
    <lineage>
        <taxon>Bacteria</taxon>
        <taxon>Pseudomonadati</taxon>
        <taxon>Pseudomonadota</taxon>
        <taxon>Betaproteobacteria</taxon>
        <taxon>Burkholderiales</taxon>
        <taxon>Burkholderiaceae</taxon>
        <taxon>Caballeronia</taxon>
    </lineage>
</organism>
<comment type="caution">
    <text evidence="2">The sequence shown here is derived from an EMBL/GenBank/DDBJ whole genome shotgun (WGS) entry which is preliminary data.</text>
</comment>
<dbReference type="SUPFAM" id="SSF54909">
    <property type="entry name" value="Dimeric alpha+beta barrel"/>
    <property type="match status" value="1"/>
</dbReference>
<dbReference type="InterPro" id="IPR011008">
    <property type="entry name" value="Dimeric_a/b-barrel"/>
</dbReference>
<dbReference type="PANTHER" id="PTHR37832">
    <property type="entry name" value="BLL2683 PROTEIN"/>
    <property type="match status" value="1"/>
</dbReference>
<dbReference type="PROSITE" id="PS51502">
    <property type="entry name" value="S_R_A_B_BARREL"/>
    <property type="match status" value="1"/>
</dbReference>
<dbReference type="PANTHER" id="PTHR37832:SF1">
    <property type="entry name" value="STRESS-RESPONSE A_B BARREL DOMAIN-CONTAINING PROTEIN"/>
    <property type="match status" value="1"/>
</dbReference>
<dbReference type="AlphaFoldDB" id="A0A158L3A1"/>
<dbReference type="InterPro" id="IPR013097">
    <property type="entry name" value="Dabb"/>
</dbReference>
<dbReference type="Gene3D" id="3.30.70.100">
    <property type="match status" value="1"/>
</dbReference>
<keyword evidence="3" id="KW-1185">Reference proteome</keyword>
<evidence type="ECO:0000313" key="3">
    <source>
        <dbReference type="Proteomes" id="UP000055019"/>
    </source>
</evidence>
<dbReference type="RefSeq" id="WP_061152376.1">
    <property type="nucleotide sequence ID" value="NZ_FCOM02000104.1"/>
</dbReference>
<evidence type="ECO:0000313" key="2">
    <source>
        <dbReference type="EMBL" id="SAL87854.1"/>
    </source>
</evidence>
<protein>
    <submittedName>
        <fullName evidence="2">Stress responsive alpha-beta barrel domain-containing protein</fullName>
    </submittedName>
</protein>
<dbReference type="EMBL" id="FCOM02000104">
    <property type="protein sequence ID" value="SAL87854.1"/>
    <property type="molecule type" value="Genomic_DNA"/>
</dbReference>
<evidence type="ECO:0000259" key="1">
    <source>
        <dbReference type="PROSITE" id="PS51502"/>
    </source>
</evidence>
<dbReference type="Pfam" id="PF07876">
    <property type="entry name" value="Dabb"/>
    <property type="match status" value="1"/>
</dbReference>
<dbReference type="OrthoDB" id="9808130at2"/>
<name>A0A158L3A1_9BURK</name>